<dbReference type="SUPFAM" id="SSF51197">
    <property type="entry name" value="Clavaminate synthase-like"/>
    <property type="match status" value="1"/>
</dbReference>
<name>A0AAD7BGQ7_9AGAR</name>
<dbReference type="EMBL" id="JARKIF010000017">
    <property type="protein sequence ID" value="KAJ7620242.1"/>
    <property type="molecule type" value="Genomic_DNA"/>
</dbReference>
<gene>
    <name evidence="3" type="ORF">FB45DRAFT_929780</name>
</gene>
<keyword evidence="1" id="KW-0479">Metal-binding</keyword>
<dbReference type="PRINTS" id="PR00682">
    <property type="entry name" value="IPNSYNTHASE"/>
</dbReference>
<organism evidence="3 4">
    <name type="scientific">Roridomyces roridus</name>
    <dbReference type="NCBI Taxonomy" id="1738132"/>
    <lineage>
        <taxon>Eukaryota</taxon>
        <taxon>Fungi</taxon>
        <taxon>Dikarya</taxon>
        <taxon>Basidiomycota</taxon>
        <taxon>Agaricomycotina</taxon>
        <taxon>Agaricomycetes</taxon>
        <taxon>Agaricomycetidae</taxon>
        <taxon>Agaricales</taxon>
        <taxon>Marasmiineae</taxon>
        <taxon>Mycenaceae</taxon>
        <taxon>Roridomyces</taxon>
    </lineage>
</organism>
<dbReference type="InterPro" id="IPR044861">
    <property type="entry name" value="IPNS-like_FE2OG_OXY"/>
</dbReference>
<accession>A0AAD7BGQ7</accession>
<dbReference type="PANTHER" id="PTHR47990">
    <property type="entry name" value="2-OXOGLUTARATE (2OG) AND FE(II)-DEPENDENT OXYGENASE SUPERFAMILY PROTEIN-RELATED"/>
    <property type="match status" value="1"/>
</dbReference>
<dbReference type="AlphaFoldDB" id="A0AAD7BGQ7"/>
<evidence type="ECO:0000313" key="4">
    <source>
        <dbReference type="Proteomes" id="UP001221142"/>
    </source>
</evidence>
<dbReference type="InterPro" id="IPR050231">
    <property type="entry name" value="Iron_ascorbate_oxido_reductase"/>
</dbReference>
<protein>
    <submittedName>
        <fullName evidence="3">Clavaminate synthase-like protein</fullName>
    </submittedName>
</protein>
<dbReference type="Pfam" id="PF03171">
    <property type="entry name" value="2OG-FeII_Oxy"/>
    <property type="match status" value="1"/>
</dbReference>
<dbReference type="Pfam" id="PF14226">
    <property type="entry name" value="DIOX_N"/>
    <property type="match status" value="1"/>
</dbReference>
<dbReference type="GO" id="GO:0046872">
    <property type="term" value="F:metal ion binding"/>
    <property type="evidence" value="ECO:0007669"/>
    <property type="project" value="UniProtKB-KW"/>
</dbReference>
<dbReference type="InterPro" id="IPR027443">
    <property type="entry name" value="IPNS-like_sf"/>
</dbReference>
<keyword evidence="4" id="KW-1185">Reference proteome</keyword>
<dbReference type="PROSITE" id="PS51471">
    <property type="entry name" value="FE2OG_OXY"/>
    <property type="match status" value="1"/>
</dbReference>
<sequence length="368" mass="41882">MPSLTVPQIPHYTPPPRTKEELHWADLAIIDLAKAQDPDPVVRSELARQVAEASKTQGFFYVVNHGWSAAQVERMFDIADVVFSPAVDAEEKKVYTANIKQTGSYQGYKPRQYWHIDNGVQDQVETYSIHRDVTMRQHPQALRPLLPEIGALARHTHFDVLHPVLRLLALGLELPEDSLVKLHGFEAPGASHLRFMKYHPRSPEDELKTKNVWLKGHTDIGTVTVLYSQPVSALQILGKDGTWRWIKHIENAIVINTGDSMEFLSGGFYQPTIHRVVQPPADQQNHTRLGLFYFALADFEVRLVPFEESPMLKRVGITRRFEDKDAPTQEEWGRARTSAYGKTQLKATSEERKVEEEVIGGVIVRHYS</sequence>
<keyword evidence="1" id="KW-0408">Iron</keyword>
<dbReference type="InterPro" id="IPR005123">
    <property type="entry name" value="Oxoglu/Fe-dep_dioxygenase_dom"/>
</dbReference>
<dbReference type="GO" id="GO:0016491">
    <property type="term" value="F:oxidoreductase activity"/>
    <property type="evidence" value="ECO:0007669"/>
    <property type="project" value="UniProtKB-KW"/>
</dbReference>
<evidence type="ECO:0000313" key="3">
    <source>
        <dbReference type="EMBL" id="KAJ7620242.1"/>
    </source>
</evidence>
<dbReference type="Proteomes" id="UP001221142">
    <property type="component" value="Unassembled WGS sequence"/>
</dbReference>
<reference evidence="3" key="1">
    <citation type="submission" date="2023-03" db="EMBL/GenBank/DDBJ databases">
        <title>Massive genome expansion in bonnet fungi (Mycena s.s.) driven by repeated elements and novel gene families across ecological guilds.</title>
        <authorList>
            <consortium name="Lawrence Berkeley National Laboratory"/>
            <person name="Harder C.B."/>
            <person name="Miyauchi S."/>
            <person name="Viragh M."/>
            <person name="Kuo A."/>
            <person name="Thoen E."/>
            <person name="Andreopoulos B."/>
            <person name="Lu D."/>
            <person name="Skrede I."/>
            <person name="Drula E."/>
            <person name="Henrissat B."/>
            <person name="Morin E."/>
            <person name="Kohler A."/>
            <person name="Barry K."/>
            <person name="LaButti K."/>
            <person name="Morin E."/>
            <person name="Salamov A."/>
            <person name="Lipzen A."/>
            <person name="Mereny Z."/>
            <person name="Hegedus B."/>
            <person name="Baldrian P."/>
            <person name="Stursova M."/>
            <person name="Weitz H."/>
            <person name="Taylor A."/>
            <person name="Grigoriev I.V."/>
            <person name="Nagy L.G."/>
            <person name="Martin F."/>
            <person name="Kauserud H."/>
        </authorList>
    </citation>
    <scope>NUCLEOTIDE SEQUENCE</scope>
    <source>
        <strain evidence="3">9284</strain>
    </source>
</reference>
<evidence type="ECO:0000256" key="1">
    <source>
        <dbReference type="RuleBase" id="RU003682"/>
    </source>
</evidence>
<dbReference type="Gene3D" id="2.60.120.330">
    <property type="entry name" value="B-lactam Antibiotic, Isopenicillin N Synthase, Chain"/>
    <property type="match status" value="1"/>
</dbReference>
<proteinExistence type="inferred from homology"/>
<feature type="domain" description="Fe2OG dioxygenase" evidence="2">
    <location>
        <begin position="189"/>
        <end position="297"/>
    </location>
</feature>
<keyword evidence="1" id="KW-0560">Oxidoreductase</keyword>
<dbReference type="InterPro" id="IPR026992">
    <property type="entry name" value="DIOX_N"/>
</dbReference>
<evidence type="ECO:0000259" key="2">
    <source>
        <dbReference type="PROSITE" id="PS51471"/>
    </source>
</evidence>
<comment type="caution">
    <text evidence="3">The sequence shown here is derived from an EMBL/GenBank/DDBJ whole genome shotgun (WGS) entry which is preliminary data.</text>
</comment>
<comment type="similarity">
    <text evidence="1">Belongs to the iron/ascorbate-dependent oxidoreductase family.</text>
</comment>